<evidence type="ECO:0000259" key="14">
    <source>
        <dbReference type="PROSITE" id="PS51711"/>
    </source>
</evidence>
<dbReference type="InterPro" id="IPR011640">
    <property type="entry name" value="Fe2_transport_prot_B_C"/>
</dbReference>
<keyword evidence="6" id="KW-0547">Nucleotide-binding</keyword>
<evidence type="ECO:0000256" key="7">
    <source>
        <dbReference type="ARBA" id="ARBA00022989"/>
    </source>
</evidence>
<dbReference type="InterPro" id="IPR003373">
    <property type="entry name" value="Fe2_transport_prot-B"/>
</dbReference>
<comment type="caution">
    <text evidence="15">The sequence shown here is derived from an EMBL/GenBank/DDBJ whole genome shotgun (WGS) entry which is preliminary data.</text>
</comment>
<dbReference type="NCBIfam" id="TIGR00437">
    <property type="entry name" value="feoB"/>
    <property type="match status" value="1"/>
</dbReference>
<dbReference type="CDD" id="cd01879">
    <property type="entry name" value="FeoB"/>
    <property type="match status" value="1"/>
</dbReference>
<feature type="transmembrane region" description="Helical" evidence="13">
    <location>
        <begin position="279"/>
        <end position="297"/>
    </location>
</feature>
<dbReference type="InterPro" id="IPR011642">
    <property type="entry name" value="Gate_dom"/>
</dbReference>
<dbReference type="RefSeq" id="WP_314014113.1">
    <property type="nucleotide sequence ID" value="NZ_JAVTTP010000001.1"/>
</dbReference>
<feature type="domain" description="FeoB-type G" evidence="14">
    <location>
        <begin position="4"/>
        <end position="171"/>
    </location>
</feature>
<dbReference type="Pfam" id="PF07664">
    <property type="entry name" value="FeoB_C"/>
    <property type="match status" value="1"/>
</dbReference>
<evidence type="ECO:0000256" key="13">
    <source>
        <dbReference type="RuleBase" id="RU362098"/>
    </source>
</evidence>
<protein>
    <recommendedName>
        <fullName evidence="12 13">Ferrous iron transport protein B</fullName>
    </recommendedName>
</protein>
<organism evidence="15 16">
    <name type="scientific">Pricia mediterranea</name>
    <dbReference type="NCBI Taxonomy" id="3076079"/>
    <lineage>
        <taxon>Bacteria</taxon>
        <taxon>Pseudomonadati</taxon>
        <taxon>Bacteroidota</taxon>
        <taxon>Flavobacteriia</taxon>
        <taxon>Flavobacteriales</taxon>
        <taxon>Flavobacteriaceae</taxon>
        <taxon>Pricia</taxon>
    </lineage>
</organism>
<dbReference type="PRINTS" id="PR00326">
    <property type="entry name" value="GTP1OBG"/>
</dbReference>
<feature type="transmembrane region" description="Helical" evidence="13">
    <location>
        <begin position="413"/>
        <end position="439"/>
    </location>
</feature>
<keyword evidence="10 13" id="KW-0342">GTP-binding</keyword>
<evidence type="ECO:0000256" key="5">
    <source>
        <dbReference type="ARBA" id="ARBA00022692"/>
    </source>
</evidence>
<feature type="transmembrane region" description="Helical" evidence="13">
    <location>
        <begin position="689"/>
        <end position="712"/>
    </location>
</feature>
<keyword evidence="5 13" id="KW-0812">Transmembrane</keyword>
<evidence type="ECO:0000313" key="16">
    <source>
        <dbReference type="Proteomes" id="UP001250656"/>
    </source>
</evidence>
<evidence type="ECO:0000256" key="3">
    <source>
        <dbReference type="ARBA" id="ARBA00022475"/>
    </source>
</evidence>
<evidence type="ECO:0000256" key="4">
    <source>
        <dbReference type="ARBA" id="ARBA00022496"/>
    </source>
</evidence>
<keyword evidence="7 13" id="KW-1133">Transmembrane helix</keyword>
<dbReference type="SUPFAM" id="SSF52540">
    <property type="entry name" value="P-loop containing nucleoside triphosphate hydrolases"/>
    <property type="match status" value="1"/>
</dbReference>
<dbReference type="PROSITE" id="PS51711">
    <property type="entry name" value="G_FEOB"/>
    <property type="match status" value="1"/>
</dbReference>
<evidence type="ECO:0000256" key="12">
    <source>
        <dbReference type="NCBIfam" id="TIGR00437"/>
    </source>
</evidence>
<dbReference type="Gene3D" id="3.40.50.300">
    <property type="entry name" value="P-loop containing nucleotide triphosphate hydrolases"/>
    <property type="match status" value="1"/>
</dbReference>
<keyword evidence="3" id="KW-1003">Cell membrane</keyword>
<dbReference type="Pfam" id="PF02421">
    <property type="entry name" value="FeoB_N"/>
    <property type="match status" value="1"/>
</dbReference>
<keyword evidence="16" id="KW-1185">Reference proteome</keyword>
<comment type="similarity">
    <text evidence="13">Belongs to the TRAFAC class TrmE-Era-EngA-EngB-Septin-like GTPase superfamily. FeoB GTPase (TC 9.A.8) family.</text>
</comment>
<feature type="transmembrane region" description="Helical" evidence="13">
    <location>
        <begin position="335"/>
        <end position="359"/>
    </location>
</feature>
<feature type="transmembrane region" description="Helical" evidence="13">
    <location>
        <begin position="379"/>
        <end position="401"/>
    </location>
</feature>
<proteinExistence type="inferred from homology"/>
<dbReference type="InterPro" id="IPR050860">
    <property type="entry name" value="FeoB_GTPase"/>
</dbReference>
<dbReference type="Proteomes" id="UP001250656">
    <property type="component" value="Unassembled WGS sequence"/>
</dbReference>
<dbReference type="EMBL" id="JAVTTP010000001">
    <property type="protein sequence ID" value="MDT7828676.1"/>
    <property type="molecule type" value="Genomic_DNA"/>
</dbReference>
<reference evidence="15 16" key="1">
    <citation type="submission" date="2023-09" db="EMBL/GenBank/DDBJ databases">
        <title>Novel taxa isolated from Blanes Bay.</title>
        <authorList>
            <person name="Rey-Velasco X."/>
            <person name="Lucena T."/>
        </authorList>
    </citation>
    <scope>NUCLEOTIDE SEQUENCE [LARGE SCALE GENOMIC DNA]</scope>
    <source>
        <strain evidence="15 16">S334</strain>
    </source>
</reference>
<feature type="transmembrane region" description="Helical" evidence="13">
    <location>
        <begin position="724"/>
        <end position="744"/>
    </location>
</feature>
<feature type="transmembrane region" description="Helical" evidence="13">
    <location>
        <begin position="451"/>
        <end position="472"/>
    </location>
</feature>
<dbReference type="InterPro" id="IPR006073">
    <property type="entry name" value="GTP-bd"/>
</dbReference>
<evidence type="ECO:0000256" key="11">
    <source>
        <dbReference type="ARBA" id="ARBA00023136"/>
    </source>
</evidence>
<dbReference type="InterPro" id="IPR030389">
    <property type="entry name" value="G_FEOB_dom"/>
</dbReference>
<accession>A0ABU3L5Q3</accession>
<evidence type="ECO:0000256" key="1">
    <source>
        <dbReference type="ARBA" id="ARBA00004651"/>
    </source>
</evidence>
<evidence type="ECO:0000256" key="8">
    <source>
        <dbReference type="ARBA" id="ARBA00023004"/>
    </source>
</evidence>
<evidence type="ECO:0000256" key="9">
    <source>
        <dbReference type="ARBA" id="ARBA00023065"/>
    </source>
</evidence>
<evidence type="ECO:0000313" key="15">
    <source>
        <dbReference type="EMBL" id="MDT7828676.1"/>
    </source>
</evidence>
<comment type="function">
    <text evidence="13">Probable transporter of a GTP-driven Fe(2+) uptake system.</text>
</comment>
<evidence type="ECO:0000256" key="2">
    <source>
        <dbReference type="ARBA" id="ARBA00022448"/>
    </source>
</evidence>
<feature type="transmembrane region" description="Helical" evidence="13">
    <location>
        <begin position="510"/>
        <end position="529"/>
    </location>
</feature>
<keyword evidence="2 13" id="KW-0813">Transport</keyword>
<dbReference type="PANTHER" id="PTHR43185:SF1">
    <property type="entry name" value="FE(2+) TRANSPORTER FEOB"/>
    <property type="match status" value="1"/>
</dbReference>
<evidence type="ECO:0000256" key="6">
    <source>
        <dbReference type="ARBA" id="ARBA00022741"/>
    </source>
</evidence>
<evidence type="ECO:0000256" key="10">
    <source>
        <dbReference type="ARBA" id="ARBA00023134"/>
    </source>
</evidence>
<keyword evidence="4 13" id="KW-0410">Iron transport</keyword>
<dbReference type="InterPro" id="IPR027417">
    <property type="entry name" value="P-loop_NTPase"/>
</dbReference>
<keyword evidence="11 13" id="KW-0472">Membrane</keyword>
<name>A0ABU3L5Q3_9FLAO</name>
<dbReference type="PANTHER" id="PTHR43185">
    <property type="entry name" value="FERROUS IRON TRANSPORT PROTEIN B"/>
    <property type="match status" value="1"/>
</dbReference>
<dbReference type="Pfam" id="PF07670">
    <property type="entry name" value="Gate"/>
    <property type="match status" value="2"/>
</dbReference>
<comment type="subcellular location">
    <subcellularLocation>
        <location evidence="13">Cell inner membrane</location>
        <topology evidence="13">Multi-pass membrane protein</topology>
    </subcellularLocation>
    <subcellularLocation>
        <location evidence="1">Cell membrane</location>
        <topology evidence="1">Multi-pass membrane protein</topology>
    </subcellularLocation>
</comment>
<sequence length="745" mass="83201">MSKQINVALIGNPNTGKTSVFNALTGLKQKVGNYPGITVEKKEGICKLPRGVKAHILDLPGTYSLNTTSLDESVAVELLLNKNDKDHPDVAVVISDVENLKRNLLLFTQVKDLNIPAILVINMADRMSRKGISLDVPLLEEKLDTKIALVSTRKGTGIERLRELIGDYRSLSAEKNVDIAPIAPEYFRNLKQTFPKQDIYKLWLVITQDVNFMPIEKKLIEERPPVGIKSKSELKRLQQKETILRYQFINGILKETYKVDPAAAKGLRASIDKILMHRIFGYLIFLMILLLIFQAIYSWSEYPMDMIDVFFASASQWVKTNFPGGVFTDLIAEGILAGIGGVVIFIPQIAFLFLFISLLEETGYMSRVVFLMDRLMRPFGLSGKSVVPLMSGTACAIPAIMATRTIENWKERLITILVIPFTTCSARLPIYLIIIALVIPEGSLLGLSYKALTLLSLYLIGFAASVLSAMLLDKIMNLKGRSFFVVEMPNYKFPLLKNVAYTVWEKTKSFVLGAGKIILAISIILWFLGSNGYSDEFRNADKIVAERVQEDGFSEFNTANIANELSDYRSALRDSLKSNTYAIKPAAIEDSVRSKEDALQQQALGQEISSYKLENSYIGYMGKAIEPVVQPLGYDWKIGIAVLTSFAAREVFVGTLATIYSVGSDVEETIQNRMAAETNPKTGEPLFNLASGISLLLFYAFAMQCMSTLAIVKRETNSWKWPMYQLVFMSAFAYIVALVAYQMLK</sequence>
<keyword evidence="9" id="KW-0406">Ion transport</keyword>
<gene>
    <name evidence="15" type="primary">feoB</name>
    <name evidence="15" type="ORF">RQM65_08375</name>
</gene>
<keyword evidence="8 13" id="KW-0408">Iron</keyword>